<dbReference type="PANTHER" id="PTHR43685:SF3">
    <property type="entry name" value="SLR2126 PROTEIN"/>
    <property type="match status" value="1"/>
</dbReference>
<dbReference type="EMBL" id="BAABKP010000002">
    <property type="protein sequence ID" value="GAA4796359.1"/>
    <property type="molecule type" value="Genomic_DNA"/>
</dbReference>
<reference evidence="3" key="1">
    <citation type="journal article" date="2019" name="Int. J. Syst. Evol. Microbiol.">
        <title>The Global Catalogue of Microorganisms (GCM) 10K type strain sequencing project: providing services to taxonomists for standard genome sequencing and annotation.</title>
        <authorList>
            <consortium name="The Broad Institute Genomics Platform"/>
            <consortium name="The Broad Institute Genome Sequencing Center for Infectious Disease"/>
            <person name="Wu L."/>
            <person name="Ma J."/>
        </authorList>
    </citation>
    <scope>NUCLEOTIDE SEQUENCE [LARGE SCALE GENOMIC DNA]</scope>
    <source>
        <strain evidence="3">JCM 18541</strain>
    </source>
</reference>
<sequence>MLAKNALGAYCKILKGNPSMSTYSAAVIIPTRGGASKLHYPLDALEQQTEKDFQVIVVIDGDIDDSASVVQRYIERSTLNLSIIVFDENRGRVAALNAGHNDADADVLIRCDDDLQPAPDYIAQHLSHHRGEKEVGVIGIYKNVLPDTPYARFYGRYRDEKFRQDAYSCPSTRQWMYWAGNVSMSRNLFQQLGGYDERYRLYGWEDVDMGYRLYQAGAKIVIDPHLATHHYVAATTTASRAKRALYSGAARNIFVDQHGSTALGSPKPTGVWGLAVRSIAKLSTETNVKYVGNAIDTVADKIPPRLAEKLISLIVESASYAGITHPQRAQKNF</sequence>
<evidence type="ECO:0000259" key="1">
    <source>
        <dbReference type="Pfam" id="PF00535"/>
    </source>
</evidence>
<keyword evidence="3" id="KW-1185">Reference proteome</keyword>
<dbReference type="InterPro" id="IPR050834">
    <property type="entry name" value="Glycosyltransf_2"/>
</dbReference>
<dbReference type="Pfam" id="PF00535">
    <property type="entry name" value="Glycos_transf_2"/>
    <property type="match status" value="1"/>
</dbReference>
<evidence type="ECO:0000313" key="3">
    <source>
        <dbReference type="Proteomes" id="UP001500187"/>
    </source>
</evidence>
<dbReference type="InterPro" id="IPR001173">
    <property type="entry name" value="Glyco_trans_2-like"/>
</dbReference>
<proteinExistence type="predicted"/>
<dbReference type="SUPFAM" id="SSF53448">
    <property type="entry name" value="Nucleotide-diphospho-sugar transferases"/>
    <property type="match status" value="1"/>
</dbReference>
<name>A0ABP9BJ32_9MICC</name>
<dbReference type="CDD" id="cd00761">
    <property type="entry name" value="Glyco_tranf_GTA_type"/>
    <property type="match status" value="1"/>
</dbReference>
<dbReference type="Proteomes" id="UP001500187">
    <property type="component" value="Unassembled WGS sequence"/>
</dbReference>
<dbReference type="InterPro" id="IPR029044">
    <property type="entry name" value="Nucleotide-diphossugar_trans"/>
</dbReference>
<evidence type="ECO:0000313" key="2">
    <source>
        <dbReference type="EMBL" id="GAA4796359.1"/>
    </source>
</evidence>
<feature type="domain" description="Glycosyltransferase 2-like" evidence="1">
    <location>
        <begin position="27"/>
        <end position="191"/>
    </location>
</feature>
<accession>A0ABP9BJ32</accession>
<protein>
    <submittedName>
        <fullName evidence="2">Glycosyltransferase family 2 protein</fullName>
    </submittedName>
</protein>
<dbReference type="PANTHER" id="PTHR43685">
    <property type="entry name" value="GLYCOSYLTRANSFERASE"/>
    <property type="match status" value="1"/>
</dbReference>
<dbReference type="Gene3D" id="3.90.550.10">
    <property type="entry name" value="Spore Coat Polysaccharide Biosynthesis Protein SpsA, Chain A"/>
    <property type="match status" value="1"/>
</dbReference>
<organism evidence="2 3">
    <name type="scientific">Rothia endophytica</name>
    <dbReference type="NCBI Taxonomy" id="1324766"/>
    <lineage>
        <taxon>Bacteria</taxon>
        <taxon>Bacillati</taxon>
        <taxon>Actinomycetota</taxon>
        <taxon>Actinomycetes</taxon>
        <taxon>Micrococcales</taxon>
        <taxon>Micrococcaceae</taxon>
        <taxon>Rothia</taxon>
    </lineage>
</organism>
<comment type="caution">
    <text evidence="2">The sequence shown here is derived from an EMBL/GenBank/DDBJ whole genome shotgun (WGS) entry which is preliminary data.</text>
</comment>
<gene>
    <name evidence="2" type="ORF">GCM10023352_14690</name>
</gene>